<dbReference type="Proteomes" id="UP000030758">
    <property type="component" value="Unassembled WGS sequence"/>
</dbReference>
<sequence>MFLSKLFFIGMVIVSAKAYRCPQEAIARIDFCTGPVERSIDAMISSELFQHDGEPHQYTLYDRKVNTFQELCREIWNFESCVRPVEHLCSEHKTLKFIQESYGYLCTEEYAGMYLMTESATLTSWRLVGLRLFELHCIVRVENGKDDCVKKATTETITYRNGTNSRSSNEAACRCLQPSIEAMCGNRAWSLVEKFFEGARRILLADCKRREDKTWMQQDVEIGKLTNSAISNIGFLTNGIHTRSLMAWLSDLIMPLWLAFLFDQVHLT</sequence>
<evidence type="ECO:0000313" key="3">
    <source>
        <dbReference type="EMBL" id="KFD63038.1"/>
    </source>
</evidence>
<evidence type="ECO:0000313" key="4">
    <source>
        <dbReference type="Proteomes" id="UP000030764"/>
    </source>
</evidence>
<feature type="signal peptide" evidence="1">
    <location>
        <begin position="1"/>
        <end position="18"/>
    </location>
</feature>
<evidence type="ECO:0000313" key="2">
    <source>
        <dbReference type="EMBL" id="KFD47412.1"/>
    </source>
</evidence>
<keyword evidence="1" id="KW-0732">Signal</keyword>
<keyword evidence="4" id="KW-1185">Reference proteome</keyword>
<dbReference type="Proteomes" id="UP000030764">
    <property type="component" value="Unassembled WGS sequence"/>
</dbReference>
<dbReference type="EMBL" id="KL363328">
    <property type="protein sequence ID" value="KFD47412.1"/>
    <property type="molecule type" value="Genomic_DNA"/>
</dbReference>
<dbReference type="EMBL" id="KL367582">
    <property type="protein sequence ID" value="KFD63038.1"/>
    <property type="molecule type" value="Genomic_DNA"/>
</dbReference>
<dbReference type="PANTHER" id="PTHR37431:SF3">
    <property type="entry name" value="DUF19 DOMAIN-CONTAINING PROTEIN"/>
    <property type="match status" value="1"/>
</dbReference>
<feature type="non-terminal residue" evidence="2">
    <location>
        <position position="268"/>
    </location>
</feature>
<feature type="chain" id="PRO_5007379223" evidence="1">
    <location>
        <begin position="19"/>
        <end position="268"/>
    </location>
</feature>
<protein>
    <submittedName>
        <fullName evidence="2">Uncharacterized protein</fullName>
    </submittedName>
</protein>
<proteinExistence type="predicted"/>
<dbReference type="AlphaFoldDB" id="A0A085LR16"/>
<name>A0A085LR16_9BILA</name>
<gene>
    <name evidence="2" type="ORF">M513_11723</name>
    <name evidence="3" type="ORF">M514_11723</name>
</gene>
<evidence type="ECO:0000256" key="1">
    <source>
        <dbReference type="SAM" id="SignalP"/>
    </source>
</evidence>
<accession>A0A085LR16</accession>
<reference evidence="2 4" key="1">
    <citation type="journal article" date="2014" name="Nat. Genet.">
        <title>Genome and transcriptome of the porcine whipworm Trichuris suis.</title>
        <authorList>
            <person name="Jex A.R."/>
            <person name="Nejsum P."/>
            <person name="Schwarz E.M."/>
            <person name="Hu L."/>
            <person name="Young N.D."/>
            <person name="Hall R.S."/>
            <person name="Korhonen P.K."/>
            <person name="Liao S."/>
            <person name="Thamsborg S."/>
            <person name="Xia J."/>
            <person name="Xu P."/>
            <person name="Wang S."/>
            <person name="Scheerlinck J.P."/>
            <person name="Hofmann A."/>
            <person name="Sternberg P.W."/>
            <person name="Wang J."/>
            <person name="Gasser R.B."/>
        </authorList>
    </citation>
    <scope>NUCLEOTIDE SEQUENCE [LARGE SCALE GENOMIC DNA]</scope>
    <source>
        <strain evidence="3">DCEP-RM93F</strain>
        <strain evidence="2">DCEP-RM93M</strain>
    </source>
</reference>
<organism evidence="2 4">
    <name type="scientific">Trichuris suis</name>
    <name type="common">pig whipworm</name>
    <dbReference type="NCBI Taxonomy" id="68888"/>
    <lineage>
        <taxon>Eukaryota</taxon>
        <taxon>Metazoa</taxon>
        <taxon>Ecdysozoa</taxon>
        <taxon>Nematoda</taxon>
        <taxon>Enoplea</taxon>
        <taxon>Dorylaimia</taxon>
        <taxon>Trichinellida</taxon>
        <taxon>Trichuridae</taxon>
        <taxon>Trichuris</taxon>
    </lineage>
</organism>
<dbReference type="PANTHER" id="PTHR37431">
    <property type="entry name" value="PROTEIN CBG06927"/>
    <property type="match status" value="1"/>
</dbReference>